<dbReference type="Pfam" id="PF08375">
    <property type="entry name" value="Rpn3_C"/>
    <property type="match status" value="1"/>
</dbReference>
<organism evidence="4 5">
    <name type="scientific">Wickerhamomyces pijperi</name>
    <name type="common">Yeast</name>
    <name type="synonym">Pichia pijperi</name>
    <dbReference type="NCBI Taxonomy" id="599730"/>
    <lineage>
        <taxon>Eukaryota</taxon>
        <taxon>Fungi</taxon>
        <taxon>Dikarya</taxon>
        <taxon>Ascomycota</taxon>
        <taxon>Saccharomycotina</taxon>
        <taxon>Saccharomycetes</taxon>
        <taxon>Phaffomycetales</taxon>
        <taxon>Wickerhamomycetaceae</taxon>
        <taxon>Wickerhamomyces</taxon>
    </lineage>
</organism>
<proteinExistence type="inferred from homology"/>
<dbReference type="InterPro" id="IPR000717">
    <property type="entry name" value="PCI_dom"/>
</dbReference>
<comment type="caution">
    <text evidence="4">The sequence shown here is derived from an EMBL/GenBank/DDBJ whole genome shotgun (WGS) entry which is preliminary data.</text>
</comment>
<dbReference type="GO" id="GO:0006511">
    <property type="term" value="P:ubiquitin-dependent protein catabolic process"/>
    <property type="evidence" value="ECO:0007669"/>
    <property type="project" value="TreeGrafter"/>
</dbReference>
<dbReference type="InterPro" id="IPR050756">
    <property type="entry name" value="CSN3"/>
</dbReference>
<reference evidence="4" key="1">
    <citation type="journal article" date="2021" name="Open Biol.">
        <title>Shared evolutionary footprints suggest mitochondrial oxidative damage underlies multiple complex I losses in fungi.</title>
        <authorList>
            <person name="Schikora-Tamarit M.A."/>
            <person name="Marcet-Houben M."/>
            <person name="Nosek J."/>
            <person name="Gabaldon T."/>
        </authorList>
    </citation>
    <scope>NUCLEOTIDE SEQUENCE</scope>
    <source>
        <strain evidence="4">CBS2887</strain>
    </source>
</reference>
<dbReference type="InterPro" id="IPR057985">
    <property type="entry name" value="TPR_PSMD3_N"/>
</dbReference>
<dbReference type="GO" id="GO:0030234">
    <property type="term" value="F:enzyme regulator activity"/>
    <property type="evidence" value="ECO:0007669"/>
    <property type="project" value="InterPro"/>
</dbReference>
<dbReference type="SMART" id="SM00088">
    <property type="entry name" value="PINT"/>
    <property type="match status" value="1"/>
</dbReference>
<dbReference type="Proteomes" id="UP000774326">
    <property type="component" value="Unassembled WGS sequence"/>
</dbReference>
<dbReference type="SMART" id="SM00753">
    <property type="entry name" value="PAM"/>
    <property type="match status" value="1"/>
</dbReference>
<evidence type="ECO:0000256" key="1">
    <source>
        <dbReference type="ARBA" id="ARBA00007912"/>
    </source>
</evidence>
<dbReference type="EMBL" id="JAEUBG010000019">
    <property type="protein sequence ID" value="KAH3688971.1"/>
    <property type="molecule type" value="Genomic_DNA"/>
</dbReference>
<name>A0A9P8TTF2_WICPI</name>
<dbReference type="PANTHER" id="PTHR10758:SF2">
    <property type="entry name" value="26S PROTEASOME NON-ATPASE REGULATORY SUBUNIT 3"/>
    <property type="match status" value="1"/>
</dbReference>
<dbReference type="GO" id="GO:0008541">
    <property type="term" value="C:proteasome regulatory particle, lid subcomplex"/>
    <property type="evidence" value="ECO:0007669"/>
    <property type="project" value="TreeGrafter"/>
</dbReference>
<gene>
    <name evidence="4" type="ORF">WICPIJ_000030</name>
</gene>
<dbReference type="Pfam" id="PF01399">
    <property type="entry name" value="PCI"/>
    <property type="match status" value="1"/>
</dbReference>
<sequence length="476" mass="54916">MTKETSEQIEVDVVLTPEQINEQTINKADSALHLIVKTVETFDQRYIFKTLRDLVSIRKKLNVHVLSHLINFYLNDTTKQYLLQAINASPSTEQQERGEVLPEINLTIHWLVQLYLLDQAQLQQLDMLNTQFIIPAMKQYNRRSLDLINAKIWFYISRTKELLNDLVSIRAELLLALRTSTIKHDNETSGSLITLILRNYILSHDYSQASNFIEKIEFPKNVSTSIESRYFYYLAKINSVQLNYSDAYEFVITAIRKAPQTQNAQGFLQSAFKLSVLIELLTGDVPELSYFNKSGVPQQVLKPYQDITQAVKLGDLKLFNDSLAKYREVYIADDNLSLVERLKSNVIKTGIRIISLSYTKIHLKDICIKLHLDNESSAEYIVSKAIRDGVIDAKINHQLGYIESNELNNLYSTKLPQEQFNQRINFVNSLHNDSVMAMRYPPSQNRRDVNTKAGNEDELDEEELMNALEDLDSDFF</sequence>
<keyword evidence="5" id="KW-1185">Reference proteome</keyword>
<dbReference type="SUPFAM" id="SSF46785">
    <property type="entry name" value="Winged helix' DNA-binding domain"/>
    <property type="match status" value="1"/>
</dbReference>
<accession>A0A9P8TTF2</accession>
<dbReference type="InterPro" id="IPR036390">
    <property type="entry name" value="WH_DNA-bd_sf"/>
</dbReference>
<comment type="similarity">
    <text evidence="1">Belongs to the proteasome subunit S3 family.</text>
</comment>
<reference evidence="4" key="2">
    <citation type="submission" date="2021-01" db="EMBL/GenBank/DDBJ databases">
        <authorList>
            <person name="Schikora-Tamarit M.A."/>
        </authorList>
    </citation>
    <scope>NUCLEOTIDE SEQUENCE</scope>
    <source>
        <strain evidence="4">CBS2887</strain>
    </source>
</reference>
<keyword evidence="2" id="KW-0647">Proteasome</keyword>
<protein>
    <recommendedName>
        <fullName evidence="3">PCI domain-containing protein</fullName>
    </recommendedName>
</protein>
<dbReference type="PROSITE" id="PS50250">
    <property type="entry name" value="PCI"/>
    <property type="match status" value="1"/>
</dbReference>
<dbReference type="GO" id="GO:0042176">
    <property type="term" value="P:regulation of protein catabolic process"/>
    <property type="evidence" value="ECO:0007669"/>
    <property type="project" value="InterPro"/>
</dbReference>
<dbReference type="Pfam" id="PF25573">
    <property type="entry name" value="TPR_PSMD3_N"/>
    <property type="match status" value="1"/>
</dbReference>
<evidence type="ECO:0000313" key="4">
    <source>
        <dbReference type="EMBL" id="KAH3688971.1"/>
    </source>
</evidence>
<dbReference type="PANTHER" id="PTHR10758">
    <property type="entry name" value="26S PROTEASOME NON-ATPASE REGULATORY SUBUNIT 3/COP9 SIGNALOSOME COMPLEX SUBUNIT 3"/>
    <property type="match status" value="1"/>
</dbReference>
<evidence type="ECO:0000313" key="5">
    <source>
        <dbReference type="Proteomes" id="UP000774326"/>
    </source>
</evidence>
<dbReference type="OrthoDB" id="1713558at2759"/>
<evidence type="ECO:0000256" key="2">
    <source>
        <dbReference type="ARBA" id="ARBA00022942"/>
    </source>
</evidence>
<evidence type="ECO:0000259" key="3">
    <source>
        <dbReference type="PROSITE" id="PS50250"/>
    </source>
</evidence>
<feature type="domain" description="PCI" evidence="3">
    <location>
        <begin position="228"/>
        <end position="409"/>
    </location>
</feature>
<dbReference type="InterPro" id="IPR013586">
    <property type="entry name" value="PSMD3_C"/>
</dbReference>
<dbReference type="AlphaFoldDB" id="A0A9P8TTF2"/>